<evidence type="ECO:0000313" key="2">
    <source>
        <dbReference type="EMBL" id="KAK3381253.1"/>
    </source>
</evidence>
<protein>
    <submittedName>
        <fullName evidence="2">Uncharacterized protein</fullName>
    </submittedName>
</protein>
<reference evidence="2" key="2">
    <citation type="submission" date="2023-06" db="EMBL/GenBank/DDBJ databases">
        <authorList>
            <consortium name="Lawrence Berkeley National Laboratory"/>
            <person name="Haridas S."/>
            <person name="Hensen N."/>
            <person name="Bonometti L."/>
            <person name="Westerberg I."/>
            <person name="Brannstrom I.O."/>
            <person name="Guillou S."/>
            <person name="Cros-Aarteil S."/>
            <person name="Calhoun S."/>
            <person name="Kuo A."/>
            <person name="Mondo S."/>
            <person name="Pangilinan J."/>
            <person name="Riley R."/>
            <person name="LaButti K."/>
            <person name="Andreopoulos B."/>
            <person name="Lipzen A."/>
            <person name="Chen C."/>
            <person name="Yanf M."/>
            <person name="Daum C."/>
            <person name="Ng V."/>
            <person name="Clum A."/>
            <person name="Steindorff A."/>
            <person name="Ohm R."/>
            <person name="Martin F."/>
            <person name="Silar P."/>
            <person name="Natvig D."/>
            <person name="Lalanne C."/>
            <person name="Gautier V."/>
            <person name="Ament-velasquez S.L."/>
            <person name="Kruys A."/>
            <person name="Hutchinson M.I."/>
            <person name="Powell A.J."/>
            <person name="Barry K."/>
            <person name="Miller A.N."/>
            <person name="Grigoriev I.V."/>
            <person name="Debuchy R."/>
            <person name="Gladieux P."/>
            <person name="Thoren M.H."/>
            <person name="Johannesson H."/>
        </authorList>
    </citation>
    <scope>NUCLEOTIDE SEQUENCE</scope>
    <source>
        <strain evidence="2">CBS 232.78</strain>
    </source>
</reference>
<accession>A0AAE0NGT6</accession>
<keyword evidence="1" id="KW-0732">Signal</keyword>
<dbReference type="EMBL" id="JAULSW010000005">
    <property type="protein sequence ID" value="KAK3381253.1"/>
    <property type="molecule type" value="Genomic_DNA"/>
</dbReference>
<feature type="chain" id="PRO_5042088473" evidence="1">
    <location>
        <begin position="21"/>
        <end position="570"/>
    </location>
</feature>
<comment type="caution">
    <text evidence="2">The sequence shown here is derived from an EMBL/GenBank/DDBJ whole genome shotgun (WGS) entry which is preliminary data.</text>
</comment>
<keyword evidence="3" id="KW-1185">Reference proteome</keyword>
<evidence type="ECO:0000256" key="1">
    <source>
        <dbReference type="SAM" id="SignalP"/>
    </source>
</evidence>
<gene>
    <name evidence="2" type="ORF">B0H63DRAFT_475178</name>
</gene>
<feature type="signal peptide" evidence="1">
    <location>
        <begin position="1"/>
        <end position="20"/>
    </location>
</feature>
<evidence type="ECO:0000313" key="3">
    <source>
        <dbReference type="Proteomes" id="UP001285441"/>
    </source>
</evidence>
<proteinExistence type="predicted"/>
<name>A0AAE0NGT6_9PEZI</name>
<dbReference type="Proteomes" id="UP001285441">
    <property type="component" value="Unassembled WGS sequence"/>
</dbReference>
<reference evidence="2" key="1">
    <citation type="journal article" date="2023" name="Mol. Phylogenet. Evol.">
        <title>Genome-scale phylogeny and comparative genomics of the fungal order Sordariales.</title>
        <authorList>
            <person name="Hensen N."/>
            <person name="Bonometti L."/>
            <person name="Westerberg I."/>
            <person name="Brannstrom I.O."/>
            <person name="Guillou S."/>
            <person name="Cros-Aarteil S."/>
            <person name="Calhoun S."/>
            <person name="Haridas S."/>
            <person name="Kuo A."/>
            <person name="Mondo S."/>
            <person name="Pangilinan J."/>
            <person name="Riley R."/>
            <person name="LaButti K."/>
            <person name="Andreopoulos B."/>
            <person name="Lipzen A."/>
            <person name="Chen C."/>
            <person name="Yan M."/>
            <person name="Daum C."/>
            <person name="Ng V."/>
            <person name="Clum A."/>
            <person name="Steindorff A."/>
            <person name="Ohm R.A."/>
            <person name="Martin F."/>
            <person name="Silar P."/>
            <person name="Natvig D.O."/>
            <person name="Lalanne C."/>
            <person name="Gautier V."/>
            <person name="Ament-Velasquez S.L."/>
            <person name="Kruys A."/>
            <person name="Hutchinson M.I."/>
            <person name="Powell A.J."/>
            <person name="Barry K."/>
            <person name="Miller A.N."/>
            <person name="Grigoriev I.V."/>
            <person name="Debuchy R."/>
            <person name="Gladieux P."/>
            <person name="Hiltunen Thoren M."/>
            <person name="Johannesson H."/>
        </authorList>
    </citation>
    <scope>NUCLEOTIDE SEQUENCE</scope>
    <source>
        <strain evidence="2">CBS 232.78</strain>
    </source>
</reference>
<sequence length="570" mass="61738">MRLSKPTQALAYLFISTALAVPVEPAKYPTHDLPIFDCKPPVYKERLPTYSLGHALQFPEDTLQAIISEAAGGAKMNEREDDVGRYWYSGETLVGRFDKTTNETVVLPDLPYLKPGHIKLNEDLLRKLRGHPAIIASDKTVSSIVIGSRLDGSRQHFLGTEPSRPASYLLEGIIQRAIPYGAGTHPVCGGSSGSQAVFSFDVNGNIRGLRHAWKPASNQNTFLRPLTPDQIQARITEELVAAGLGSRRAVVRHIDLCFYDSGAARIQPVFRFNATISTVLGGPATALIVGYIPASEKGALEPLPNITTPDAGDLPKPDFPQTNPPGFNNTHPPNTTALLAPLPGPSRRDNGAITLGRYLMNGDGLSTTFIEEANGLWSGLHSTSSRFVNAQYYWDDPHVYDAWAYYYVNNVHVAFSDGHGSPHSFLTNGGLPGAGEVTISSDLYTKGFGASATTGGKLAYWILGECSVIPAPIDYPAGQGHLAFDPWWKVFNGGIRAAVGYRDLAYTNPPKWNEVGKTLGHGASVVHGFMSTMLPTGKTSAITRCGRDGDNIYQVSGLSKPDCLTIWWYN</sequence>
<dbReference type="AlphaFoldDB" id="A0AAE0NGT6"/>
<organism evidence="2 3">
    <name type="scientific">Podospora didyma</name>
    <dbReference type="NCBI Taxonomy" id="330526"/>
    <lineage>
        <taxon>Eukaryota</taxon>
        <taxon>Fungi</taxon>
        <taxon>Dikarya</taxon>
        <taxon>Ascomycota</taxon>
        <taxon>Pezizomycotina</taxon>
        <taxon>Sordariomycetes</taxon>
        <taxon>Sordariomycetidae</taxon>
        <taxon>Sordariales</taxon>
        <taxon>Podosporaceae</taxon>
        <taxon>Podospora</taxon>
    </lineage>
</organism>